<dbReference type="PRINTS" id="PR01171">
    <property type="entry name" value="BCTLIPOCALIN"/>
</dbReference>
<dbReference type="InterPro" id="IPR047202">
    <property type="entry name" value="Lipocalin_Blc-like_dom"/>
</dbReference>
<evidence type="ECO:0000256" key="8">
    <source>
        <dbReference type="ARBA" id="ARBA00023237"/>
    </source>
</evidence>
<evidence type="ECO:0000259" key="13">
    <source>
        <dbReference type="Pfam" id="PF08212"/>
    </source>
</evidence>
<dbReference type="PIRSF" id="PIRSF036893">
    <property type="entry name" value="Lipocalin_ApoD"/>
    <property type="match status" value="1"/>
</dbReference>
<dbReference type="Pfam" id="PF08212">
    <property type="entry name" value="Lipocalin_2"/>
    <property type="match status" value="1"/>
</dbReference>
<dbReference type="GO" id="GO:0009279">
    <property type="term" value="C:cell outer membrane"/>
    <property type="evidence" value="ECO:0007669"/>
    <property type="project" value="UniProtKB-SubCell"/>
</dbReference>
<dbReference type="InterPro" id="IPR022271">
    <property type="entry name" value="Lipocalin_ApoD"/>
</dbReference>
<keyword evidence="5 12" id="KW-0446">Lipid-binding</keyword>
<feature type="domain" description="Lipocalin/cytosolic fatty-acid binding" evidence="13">
    <location>
        <begin position="34"/>
        <end position="172"/>
    </location>
</feature>
<evidence type="ECO:0000256" key="10">
    <source>
        <dbReference type="ARBA" id="ARBA00057024"/>
    </source>
</evidence>
<reference evidence="14 15" key="1">
    <citation type="submission" date="2016-09" db="EMBL/GenBank/DDBJ databases">
        <title>Photobacterium proteolyticum sp. nov. a protease producing bacterium isolated from ocean sediments of Laizhou Bay.</title>
        <authorList>
            <person name="Li Y."/>
        </authorList>
    </citation>
    <scope>NUCLEOTIDE SEQUENCE [LARGE SCALE GENOMIC DNA]</scope>
    <source>
        <strain evidence="14 15">13-12</strain>
    </source>
</reference>
<dbReference type="InterPro" id="IPR012674">
    <property type="entry name" value="Calycin"/>
</dbReference>
<dbReference type="EMBL" id="MJIL01000087">
    <property type="protein sequence ID" value="OLQ73454.1"/>
    <property type="molecule type" value="Genomic_DNA"/>
</dbReference>
<dbReference type="SUPFAM" id="SSF50814">
    <property type="entry name" value="Lipocalins"/>
    <property type="match status" value="1"/>
</dbReference>
<evidence type="ECO:0000256" key="1">
    <source>
        <dbReference type="ARBA" id="ARBA00004459"/>
    </source>
</evidence>
<name>A0A1Q9GGA3_9GAMM</name>
<dbReference type="CDD" id="cd19438">
    <property type="entry name" value="lipocalin_Blc-like"/>
    <property type="match status" value="1"/>
</dbReference>
<accession>A0A1Q9GGA3</accession>
<keyword evidence="6 12" id="KW-0472">Membrane</keyword>
<sequence length="172" mass="19745">MNFITRFLTTVALFYLSGCTGMPEQITPVKPFSIDRYLGTWHEIARLDHSFERGLSQVSATYSLNEDGSVKVINRGYNKAKNEWKEAEGKAKFVGANDTAHLKVSFFGPFYGSYVVFHLEPDYSTALVSSYNTDYFWILSRDKSLREDKVQYYLSIAERNGFDTSKIIFPQQ</sequence>
<evidence type="ECO:0000256" key="11">
    <source>
        <dbReference type="ARBA" id="ARBA00071217"/>
    </source>
</evidence>
<dbReference type="Proteomes" id="UP000186905">
    <property type="component" value="Unassembled WGS sequence"/>
</dbReference>
<proteinExistence type="inferred from homology"/>
<dbReference type="InterPro" id="IPR002446">
    <property type="entry name" value="Lipocalin_bac"/>
</dbReference>
<keyword evidence="4" id="KW-0732">Signal</keyword>
<evidence type="ECO:0000256" key="12">
    <source>
        <dbReference type="PIRNR" id="PIRNR036893"/>
    </source>
</evidence>
<evidence type="ECO:0000313" key="15">
    <source>
        <dbReference type="Proteomes" id="UP000186905"/>
    </source>
</evidence>
<gene>
    <name evidence="14" type="ORF">BIT28_22280</name>
</gene>
<evidence type="ECO:0000256" key="2">
    <source>
        <dbReference type="ARBA" id="ARBA00006889"/>
    </source>
</evidence>
<dbReference type="PANTHER" id="PTHR10612:SF34">
    <property type="entry name" value="APOLIPOPROTEIN D"/>
    <property type="match status" value="1"/>
</dbReference>
<comment type="subcellular location">
    <subcellularLocation>
        <location evidence="1">Cell outer membrane</location>
        <topology evidence="1">Lipid-anchor</topology>
    </subcellularLocation>
</comment>
<dbReference type="PANTHER" id="PTHR10612">
    <property type="entry name" value="APOLIPOPROTEIN D"/>
    <property type="match status" value="1"/>
</dbReference>
<protein>
    <recommendedName>
        <fullName evidence="11 12">Outer membrane lipoprotein Blc</fullName>
    </recommendedName>
</protein>
<dbReference type="AlphaFoldDB" id="A0A1Q9GGA3"/>
<evidence type="ECO:0000256" key="3">
    <source>
        <dbReference type="ARBA" id="ARBA00011738"/>
    </source>
</evidence>
<dbReference type="STRING" id="1903952.BIT28_22280"/>
<dbReference type="GO" id="GO:0006950">
    <property type="term" value="P:response to stress"/>
    <property type="evidence" value="ECO:0007669"/>
    <property type="project" value="UniProtKB-ARBA"/>
</dbReference>
<dbReference type="RefSeq" id="WP_075766549.1">
    <property type="nucleotide sequence ID" value="NZ_MJIL01000087.1"/>
</dbReference>
<comment type="similarity">
    <text evidence="2 12">Belongs to the calycin superfamily. Lipocalin family.</text>
</comment>
<evidence type="ECO:0000256" key="5">
    <source>
        <dbReference type="ARBA" id="ARBA00023121"/>
    </source>
</evidence>
<evidence type="ECO:0000256" key="6">
    <source>
        <dbReference type="ARBA" id="ARBA00023136"/>
    </source>
</evidence>
<organism evidence="14 15">
    <name type="scientific">Photobacterium proteolyticum</name>
    <dbReference type="NCBI Taxonomy" id="1903952"/>
    <lineage>
        <taxon>Bacteria</taxon>
        <taxon>Pseudomonadati</taxon>
        <taxon>Pseudomonadota</taxon>
        <taxon>Gammaproteobacteria</taxon>
        <taxon>Vibrionales</taxon>
        <taxon>Vibrionaceae</taxon>
        <taxon>Photobacterium</taxon>
    </lineage>
</organism>
<comment type="caution">
    <text evidence="14">The sequence shown here is derived from an EMBL/GenBank/DDBJ whole genome shotgun (WGS) entry which is preliminary data.</text>
</comment>
<evidence type="ECO:0000256" key="4">
    <source>
        <dbReference type="ARBA" id="ARBA00022729"/>
    </source>
</evidence>
<dbReference type="FunFam" id="2.40.128.20:FF:000002">
    <property type="entry name" value="Outer membrane lipoprotein Blc"/>
    <property type="match status" value="1"/>
</dbReference>
<keyword evidence="9 12" id="KW-0449">Lipoprotein</keyword>
<evidence type="ECO:0000313" key="14">
    <source>
        <dbReference type="EMBL" id="OLQ73454.1"/>
    </source>
</evidence>
<comment type="function">
    <text evidence="10 12">Involved in the storage or transport of lipids necessary for membrane maintenance under stressful conditions. Displays a binding preference for lysophospholipids.</text>
</comment>
<comment type="subunit">
    <text evidence="3 12">Homodimer.</text>
</comment>
<dbReference type="InterPro" id="IPR000566">
    <property type="entry name" value="Lipocln_cytosolic_FA-bd_dom"/>
</dbReference>
<keyword evidence="8 12" id="KW-0998">Cell outer membrane</keyword>
<dbReference type="GO" id="GO:0008289">
    <property type="term" value="F:lipid binding"/>
    <property type="evidence" value="ECO:0007669"/>
    <property type="project" value="UniProtKB-UniRule"/>
</dbReference>
<keyword evidence="15" id="KW-1185">Reference proteome</keyword>
<dbReference type="Gene3D" id="2.40.128.20">
    <property type="match status" value="1"/>
</dbReference>
<keyword evidence="7" id="KW-0564">Palmitate</keyword>
<evidence type="ECO:0000256" key="9">
    <source>
        <dbReference type="ARBA" id="ARBA00023288"/>
    </source>
</evidence>
<evidence type="ECO:0000256" key="7">
    <source>
        <dbReference type="ARBA" id="ARBA00023139"/>
    </source>
</evidence>